<feature type="transmembrane region" description="Helical" evidence="7">
    <location>
        <begin position="288"/>
        <end position="306"/>
    </location>
</feature>
<evidence type="ECO:0000256" key="3">
    <source>
        <dbReference type="ARBA" id="ARBA00022475"/>
    </source>
</evidence>
<feature type="domain" description="Major facilitator superfamily (MFS) profile" evidence="8">
    <location>
        <begin position="220"/>
        <end position="418"/>
    </location>
</feature>
<dbReference type="GO" id="GO:0022857">
    <property type="term" value="F:transmembrane transporter activity"/>
    <property type="evidence" value="ECO:0007669"/>
    <property type="project" value="InterPro"/>
</dbReference>
<evidence type="ECO:0000313" key="9">
    <source>
        <dbReference type="EMBL" id="SFQ33524.1"/>
    </source>
</evidence>
<dbReference type="Pfam" id="PF05977">
    <property type="entry name" value="MFS_3"/>
    <property type="match status" value="1"/>
</dbReference>
<dbReference type="EMBL" id="FOWW01000006">
    <property type="protein sequence ID" value="SFQ33524.1"/>
    <property type="molecule type" value="Genomic_DNA"/>
</dbReference>
<dbReference type="InterPro" id="IPR020846">
    <property type="entry name" value="MFS_dom"/>
</dbReference>
<dbReference type="Gene3D" id="1.20.1250.20">
    <property type="entry name" value="MFS general substrate transporter like domains"/>
    <property type="match status" value="1"/>
</dbReference>
<dbReference type="PANTHER" id="PTHR23513">
    <property type="entry name" value="INTEGRAL MEMBRANE EFFLUX PROTEIN-RELATED"/>
    <property type="match status" value="1"/>
</dbReference>
<evidence type="ECO:0000256" key="4">
    <source>
        <dbReference type="ARBA" id="ARBA00022692"/>
    </source>
</evidence>
<dbReference type="SUPFAM" id="SSF103473">
    <property type="entry name" value="MFS general substrate transporter"/>
    <property type="match status" value="1"/>
</dbReference>
<evidence type="ECO:0000256" key="2">
    <source>
        <dbReference type="ARBA" id="ARBA00022448"/>
    </source>
</evidence>
<feature type="transmembrane region" description="Helical" evidence="7">
    <location>
        <begin position="377"/>
        <end position="397"/>
    </location>
</feature>
<name>A0A1I5XNL6_9PSEU</name>
<evidence type="ECO:0000256" key="6">
    <source>
        <dbReference type="ARBA" id="ARBA00023136"/>
    </source>
</evidence>
<feature type="transmembrane region" description="Helical" evidence="7">
    <location>
        <begin position="353"/>
        <end position="371"/>
    </location>
</feature>
<dbReference type="InterPro" id="IPR036259">
    <property type="entry name" value="MFS_trans_sf"/>
</dbReference>
<gene>
    <name evidence="9" type="ORF">SAMN05421810_106175</name>
</gene>
<dbReference type="OrthoDB" id="9815525at2"/>
<dbReference type="PANTHER" id="PTHR23513:SF6">
    <property type="entry name" value="MAJOR FACILITATOR SUPERFAMILY ASSOCIATED DOMAIN-CONTAINING PROTEIN"/>
    <property type="match status" value="1"/>
</dbReference>
<keyword evidence="3" id="KW-1003">Cell membrane</keyword>
<dbReference type="GO" id="GO:0005886">
    <property type="term" value="C:plasma membrane"/>
    <property type="evidence" value="ECO:0007669"/>
    <property type="project" value="UniProtKB-SubCell"/>
</dbReference>
<feature type="transmembrane region" description="Helical" evidence="7">
    <location>
        <begin position="312"/>
        <end position="332"/>
    </location>
</feature>
<dbReference type="RefSeq" id="WP_092531623.1">
    <property type="nucleotide sequence ID" value="NZ_FOWW01000006.1"/>
</dbReference>
<evidence type="ECO:0000256" key="1">
    <source>
        <dbReference type="ARBA" id="ARBA00004651"/>
    </source>
</evidence>
<evidence type="ECO:0000256" key="5">
    <source>
        <dbReference type="ARBA" id="ARBA00022989"/>
    </source>
</evidence>
<feature type="transmembrane region" description="Helical" evidence="7">
    <location>
        <begin position="49"/>
        <end position="70"/>
    </location>
</feature>
<feature type="transmembrane region" description="Helical" evidence="7">
    <location>
        <begin position="224"/>
        <end position="247"/>
    </location>
</feature>
<feature type="transmembrane region" description="Helical" evidence="7">
    <location>
        <begin position="253"/>
        <end position="276"/>
    </location>
</feature>
<evidence type="ECO:0000259" key="8">
    <source>
        <dbReference type="PROSITE" id="PS50850"/>
    </source>
</evidence>
<keyword evidence="10" id="KW-1185">Reference proteome</keyword>
<organism evidence="9 10">
    <name type="scientific">Amycolatopsis arida</name>
    <dbReference type="NCBI Taxonomy" id="587909"/>
    <lineage>
        <taxon>Bacteria</taxon>
        <taxon>Bacillati</taxon>
        <taxon>Actinomycetota</taxon>
        <taxon>Actinomycetes</taxon>
        <taxon>Pseudonocardiales</taxon>
        <taxon>Pseudonocardiaceae</taxon>
        <taxon>Amycolatopsis</taxon>
    </lineage>
</organism>
<proteinExistence type="predicted"/>
<keyword evidence="4 7" id="KW-0812">Transmembrane</keyword>
<evidence type="ECO:0000313" key="10">
    <source>
        <dbReference type="Proteomes" id="UP000198727"/>
    </source>
</evidence>
<keyword evidence="6 7" id="KW-0472">Membrane</keyword>
<reference evidence="10" key="1">
    <citation type="submission" date="2016-10" db="EMBL/GenBank/DDBJ databases">
        <authorList>
            <person name="Varghese N."/>
            <person name="Submissions S."/>
        </authorList>
    </citation>
    <scope>NUCLEOTIDE SEQUENCE [LARGE SCALE GENOMIC DNA]</scope>
    <source>
        <strain evidence="10">CGMCC 4.5579</strain>
    </source>
</reference>
<feature type="transmembrane region" description="Helical" evidence="7">
    <location>
        <begin position="95"/>
        <end position="121"/>
    </location>
</feature>
<keyword evidence="2" id="KW-0813">Transport</keyword>
<dbReference type="STRING" id="587909.SAMN05421810_106175"/>
<protein>
    <submittedName>
        <fullName evidence="9">Predicted arabinose efflux permease, MFS family</fullName>
    </submittedName>
</protein>
<comment type="subcellular location">
    <subcellularLocation>
        <location evidence="1">Cell membrane</location>
        <topology evidence="1">Multi-pass membrane protein</topology>
    </subcellularLocation>
</comment>
<keyword evidence="5 7" id="KW-1133">Transmembrane helix</keyword>
<dbReference type="CDD" id="cd06173">
    <property type="entry name" value="MFS_MefA_like"/>
    <property type="match status" value="1"/>
</dbReference>
<dbReference type="PROSITE" id="PS50850">
    <property type="entry name" value="MFS"/>
    <property type="match status" value="1"/>
</dbReference>
<dbReference type="Proteomes" id="UP000198727">
    <property type="component" value="Unassembled WGS sequence"/>
</dbReference>
<feature type="transmembrane region" description="Helical" evidence="7">
    <location>
        <begin position="21"/>
        <end position="43"/>
    </location>
</feature>
<feature type="transmembrane region" description="Helical" evidence="7">
    <location>
        <begin position="162"/>
        <end position="188"/>
    </location>
</feature>
<accession>A0A1I5XNL6</accession>
<dbReference type="AlphaFoldDB" id="A0A1I5XNL6"/>
<sequence length="418" mass="43899">MPRVSLWLHRDFRRLWAGDTVSQFGTFVGHTVLPLLAATVLAATPAQMGLLTAAEHAAFLLLGLPAGVWVDRVRRRTLMLAADAVRGTLLLTVPLAWWAGALTLTHLVVVALLVGACTLFFDVSYQSYLPFLVGRDRLVEGNTKLQASQSVAQVTGPGIGGLLVQAVGAATAVTATGLSYLASAGWLLRIRAREPRPVRAEGTRLRTEVAEGLRFVFGDRALRAITGYTASANFAGAAFTAVEVLFLTRHLGLPAAAVGTVLAAGGAGSVLGALTAGWWTRRIGQARAIWLVPLLTAPAMFLVPLSAPGWRIGLVVAGLVVTGYGIVVYNVAQISYRQALCPDHLLGRMNASIRCVVWGTLPLGALAGGLLGEWIGVPATVWVAAAASTVAVAWVLCSPLRTMRDVPTTPARVVPSGS</sequence>
<dbReference type="InterPro" id="IPR010290">
    <property type="entry name" value="TM_effector"/>
</dbReference>
<evidence type="ECO:0000256" key="7">
    <source>
        <dbReference type="SAM" id="Phobius"/>
    </source>
</evidence>